<accession>A0A1U9K9I0</accession>
<dbReference type="InterPro" id="IPR051461">
    <property type="entry name" value="UPF0750_membrane"/>
</dbReference>
<evidence type="ECO:0000256" key="3">
    <source>
        <dbReference type="ARBA" id="ARBA00022692"/>
    </source>
</evidence>
<feature type="transmembrane region" description="Helical" evidence="6">
    <location>
        <begin position="74"/>
        <end position="91"/>
    </location>
</feature>
<dbReference type="Gene3D" id="3.30.70.120">
    <property type="match status" value="1"/>
</dbReference>
<dbReference type="Pfam" id="PF10035">
    <property type="entry name" value="DUF2179"/>
    <property type="match status" value="1"/>
</dbReference>
<name>A0A1U9K9I0_9BACL</name>
<dbReference type="Pfam" id="PF02588">
    <property type="entry name" value="YitT_membrane"/>
    <property type="match status" value="1"/>
</dbReference>
<dbReference type="AlphaFoldDB" id="A0A1U9K9I0"/>
<gene>
    <name evidence="8" type="ORF">B0W44_14185</name>
</gene>
<keyword evidence="5 6" id="KW-0472">Membrane</keyword>
<sequence length="298" mass="32569">MRQHIQNVTMILLGALICAFGVNYFTIPNQLAEGGLTGVALILKYTFDLSPALTTLALNIPLFIIGWRELGRTSMVYTIIGTTAFSLFLWVTEDIGTPVDGDMLLAALYAGVSVGLGLGIIFRFGGTTGGADIVVRLANKYFGWSMGRAMFTIDLAVILSSAYIIGREKAMYTVVAVFIGGRVIDFVQEGAYAAKAAFIISNLSAEISSKMMDDMNRGTTLLKGKGGYTGRDKDVLYCVVHRNEITRLKKVVHSVDPYAFVVISDVHDVLGEGFSFTEEEKQKMFLEKQSRERPAKGE</sequence>
<dbReference type="STRING" id="1471761.B0W44_14185"/>
<feature type="domain" description="DUF2179" evidence="7">
    <location>
        <begin position="217"/>
        <end position="271"/>
    </location>
</feature>
<keyword evidence="2" id="KW-1003">Cell membrane</keyword>
<evidence type="ECO:0000313" key="8">
    <source>
        <dbReference type="EMBL" id="AQS56727.1"/>
    </source>
</evidence>
<dbReference type="OrthoDB" id="1758221at2"/>
<evidence type="ECO:0000256" key="6">
    <source>
        <dbReference type="SAM" id="Phobius"/>
    </source>
</evidence>
<dbReference type="CDD" id="cd16380">
    <property type="entry name" value="YitT_C"/>
    <property type="match status" value="1"/>
</dbReference>
<dbReference type="EMBL" id="CP019699">
    <property type="protein sequence ID" value="AQS56727.1"/>
    <property type="molecule type" value="Genomic_DNA"/>
</dbReference>
<evidence type="ECO:0000256" key="2">
    <source>
        <dbReference type="ARBA" id="ARBA00022475"/>
    </source>
</evidence>
<dbReference type="KEGG" id="ntr:B0W44_14185"/>
<dbReference type="RefSeq" id="WP_077720592.1">
    <property type="nucleotide sequence ID" value="NZ_CP019699.1"/>
</dbReference>
<feature type="transmembrane region" description="Helical" evidence="6">
    <location>
        <begin position="146"/>
        <end position="165"/>
    </location>
</feature>
<reference evidence="8 9" key="1">
    <citation type="journal article" date="2015" name="Int. J. Syst. Evol. Microbiol.">
        <title>Novibacillus thermophilus gen. nov., sp. nov., a Gram-staining-negative and moderately thermophilic member of the family Thermoactinomycetaceae.</title>
        <authorList>
            <person name="Yang G."/>
            <person name="Chen J."/>
            <person name="Zhou S."/>
        </authorList>
    </citation>
    <scope>NUCLEOTIDE SEQUENCE [LARGE SCALE GENOMIC DNA]</scope>
    <source>
        <strain evidence="8 9">SG-1</strain>
    </source>
</reference>
<evidence type="ECO:0000313" key="9">
    <source>
        <dbReference type="Proteomes" id="UP000188603"/>
    </source>
</evidence>
<keyword evidence="3 6" id="KW-0812">Transmembrane</keyword>
<evidence type="ECO:0000256" key="1">
    <source>
        <dbReference type="ARBA" id="ARBA00004651"/>
    </source>
</evidence>
<dbReference type="Proteomes" id="UP000188603">
    <property type="component" value="Chromosome"/>
</dbReference>
<dbReference type="PANTHER" id="PTHR33545:SF10">
    <property type="entry name" value="UPF0750 MEMBRANE PROTEIN YPJC"/>
    <property type="match status" value="1"/>
</dbReference>
<evidence type="ECO:0000256" key="5">
    <source>
        <dbReference type="ARBA" id="ARBA00023136"/>
    </source>
</evidence>
<dbReference type="GO" id="GO:0005886">
    <property type="term" value="C:plasma membrane"/>
    <property type="evidence" value="ECO:0007669"/>
    <property type="project" value="UniProtKB-SubCell"/>
</dbReference>
<protein>
    <recommendedName>
        <fullName evidence="7">DUF2179 domain-containing protein</fullName>
    </recommendedName>
</protein>
<feature type="transmembrane region" description="Helical" evidence="6">
    <location>
        <begin position="103"/>
        <end position="125"/>
    </location>
</feature>
<evidence type="ECO:0000256" key="4">
    <source>
        <dbReference type="ARBA" id="ARBA00022989"/>
    </source>
</evidence>
<dbReference type="PIRSF" id="PIRSF006483">
    <property type="entry name" value="Membrane_protein_YitT"/>
    <property type="match status" value="1"/>
</dbReference>
<dbReference type="InterPro" id="IPR015867">
    <property type="entry name" value="N-reg_PII/ATP_PRibTrfase_C"/>
</dbReference>
<organism evidence="8 9">
    <name type="scientific">Novibacillus thermophilus</name>
    <dbReference type="NCBI Taxonomy" id="1471761"/>
    <lineage>
        <taxon>Bacteria</taxon>
        <taxon>Bacillati</taxon>
        <taxon>Bacillota</taxon>
        <taxon>Bacilli</taxon>
        <taxon>Bacillales</taxon>
        <taxon>Thermoactinomycetaceae</taxon>
        <taxon>Novibacillus</taxon>
    </lineage>
</organism>
<keyword evidence="9" id="KW-1185">Reference proteome</keyword>
<proteinExistence type="predicted"/>
<dbReference type="PANTHER" id="PTHR33545">
    <property type="entry name" value="UPF0750 MEMBRANE PROTEIN YITT-RELATED"/>
    <property type="match status" value="1"/>
</dbReference>
<keyword evidence="4 6" id="KW-1133">Transmembrane helix</keyword>
<evidence type="ECO:0000259" key="7">
    <source>
        <dbReference type="Pfam" id="PF10035"/>
    </source>
</evidence>
<dbReference type="InterPro" id="IPR019264">
    <property type="entry name" value="DUF2179"/>
</dbReference>
<comment type="subcellular location">
    <subcellularLocation>
        <location evidence="1">Cell membrane</location>
        <topology evidence="1">Multi-pass membrane protein</topology>
    </subcellularLocation>
</comment>
<feature type="transmembrane region" description="Helical" evidence="6">
    <location>
        <begin position="7"/>
        <end position="27"/>
    </location>
</feature>
<feature type="transmembrane region" description="Helical" evidence="6">
    <location>
        <begin position="47"/>
        <end position="67"/>
    </location>
</feature>
<dbReference type="InterPro" id="IPR003740">
    <property type="entry name" value="YitT"/>
</dbReference>